<dbReference type="EMBL" id="JASBWS010000007">
    <property type="protein sequence ID" value="KAJ9114927.1"/>
    <property type="molecule type" value="Genomic_DNA"/>
</dbReference>
<comment type="caution">
    <text evidence="1">The sequence shown here is derived from an EMBL/GenBank/DDBJ whole genome shotgun (WGS) entry which is preliminary data.</text>
</comment>
<evidence type="ECO:0000313" key="2">
    <source>
        <dbReference type="Proteomes" id="UP001230649"/>
    </source>
</evidence>
<keyword evidence="2" id="KW-1185">Reference proteome</keyword>
<protein>
    <submittedName>
        <fullName evidence="1">Uncharacterized protein</fullName>
    </submittedName>
</protein>
<sequence length="391" mass="42919">MALINRFEHLNKKPHHEKAEQILLKTASLVKPIMVKHKWKVGTLAEMFPDNPGLLGLNVNRGAKILLRLRPHQSPDTFYDQDQLVLVMLHELVHNVHGPHDASFYKLLGELEEEWYDLKRKGYSGDGFQSDGARLGGSPAIPQHIGRVKGLEAAERRAVKSSLMGKGGRLGGAVPRPNGVTKSPREMAVEAAERRLRDDKSCNHDSPSAIREAEKAAQQSTGHDAVDLTLDDSPSPSPPKKGRGQENWEQVIDLVSDEEDACEELGKGAVFPPALADTEAPARRITPAAVPDKKVIKATPPSAARNTVNGRPLENAQRQVAPPSNPYLHADGSWSCPTCTLNNSASATRCEACDGLKPIDESVGWRCEFCYEYGSEHGFWMCRNCGAIRKQ</sequence>
<gene>
    <name evidence="1" type="ORF">QFC20_001301</name>
</gene>
<dbReference type="Proteomes" id="UP001230649">
    <property type="component" value="Unassembled WGS sequence"/>
</dbReference>
<accession>A0ACC2WV34</accession>
<reference evidence="1" key="1">
    <citation type="submission" date="2023-04" db="EMBL/GenBank/DDBJ databases">
        <title>Draft Genome sequencing of Naganishia species isolated from polar environments using Oxford Nanopore Technology.</title>
        <authorList>
            <person name="Leo P."/>
            <person name="Venkateswaran K."/>
        </authorList>
    </citation>
    <scope>NUCLEOTIDE SEQUENCE</scope>
    <source>
        <strain evidence="1">MNA-CCFEE 5262</strain>
    </source>
</reference>
<evidence type="ECO:0000313" key="1">
    <source>
        <dbReference type="EMBL" id="KAJ9114927.1"/>
    </source>
</evidence>
<proteinExistence type="predicted"/>
<organism evidence="1 2">
    <name type="scientific">Naganishia adeliensis</name>
    <dbReference type="NCBI Taxonomy" id="92952"/>
    <lineage>
        <taxon>Eukaryota</taxon>
        <taxon>Fungi</taxon>
        <taxon>Dikarya</taxon>
        <taxon>Basidiomycota</taxon>
        <taxon>Agaricomycotina</taxon>
        <taxon>Tremellomycetes</taxon>
        <taxon>Filobasidiales</taxon>
        <taxon>Filobasidiaceae</taxon>
        <taxon>Naganishia</taxon>
    </lineage>
</organism>
<name>A0ACC2WV34_9TREE</name>